<dbReference type="EMBL" id="BAAALD010000037">
    <property type="protein sequence ID" value="GAA1091828.1"/>
    <property type="molecule type" value="Genomic_DNA"/>
</dbReference>
<organism evidence="1 2">
    <name type="scientific">Kitasatospora arboriphila</name>
    <dbReference type="NCBI Taxonomy" id="258052"/>
    <lineage>
        <taxon>Bacteria</taxon>
        <taxon>Bacillati</taxon>
        <taxon>Actinomycetota</taxon>
        <taxon>Actinomycetes</taxon>
        <taxon>Kitasatosporales</taxon>
        <taxon>Streptomycetaceae</taxon>
        <taxon>Kitasatospora</taxon>
    </lineage>
</organism>
<evidence type="ECO:0000313" key="1">
    <source>
        <dbReference type="EMBL" id="GAA1091828.1"/>
    </source>
</evidence>
<sequence length="105" mass="11031">MPWFGTARPSGFGDPFRALVSGVLPGRRGPLPRSAPPPTGGAAVLLGRPGGPAQSAAAPGAQIRCGAVKLPMHVLRGRVRRRGPPERRLPQQIDKGIARRTLFAL</sequence>
<proteinExistence type="predicted"/>
<protein>
    <submittedName>
        <fullName evidence="1">Uncharacterized protein</fullName>
    </submittedName>
</protein>
<name>A0ABN1TKI8_9ACTN</name>
<evidence type="ECO:0000313" key="2">
    <source>
        <dbReference type="Proteomes" id="UP001499987"/>
    </source>
</evidence>
<comment type="caution">
    <text evidence="1">The sequence shown here is derived from an EMBL/GenBank/DDBJ whole genome shotgun (WGS) entry which is preliminary data.</text>
</comment>
<gene>
    <name evidence="1" type="ORF">GCM10009663_39480</name>
</gene>
<dbReference type="Proteomes" id="UP001499987">
    <property type="component" value="Unassembled WGS sequence"/>
</dbReference>
<keyword evidence="2" id="KW-1185">Reference proteome</keyword>
<reference evidence="1 2" key="1">
    <citation type="journal article" date="2019" name="Int. J. Syst. Evol. Microbiol.">
        <title>The Global Catalogue of Microorganisms (GCM) 10K type strain sequencing project: providing services to taxonomists for standard genome sequencing and annotation.</title>
        <authorList>
            <consortium name="The Broad Institute Genomics Platform"/>
            <consortium name="The Broad Institute Genome Sequencing Center for Infectious Disease"/>
            <person name="Wu L."/>
            <person name="Ma J."/>
        </authorList>
    </citation>
    <scope>NUCLEOTIDE SEQUENCE [LARGE SCALE GENOMIC DNA]</scope>
    <source>
        <strain evidence="1 2">JCM 13002</strain>
    </source>
</reference>
<accession>A0ABN1TKI8</accession>